<evidence type="ECO:0000256" key="5">
    <source>
        <dbReference type="PROSITE-ProRule" id="PRU00309"/>
    </source>
</evidence>
<dbReference type="PANTHER" id="PTHR46600:SF11">
    <property type="entry name" value="THAP DOMAIN-CONTAINING PROTEIN 10"/>
    <property type="match status" value="1"/>
</dbReference>
<dbReference type="GO" id="GO:0008270">
    <property type="term" value="F:zinc ion binding"/>
    <property type="evidence" value="ECO:0007669"/>
    <property type="project" value="UniProtKB-KW"/>
</dbReference>
<keyword evidence="1" id="KW-0479">Metal-binding</keyword>
<dbReference type="PROSITE" id="PS50950">
    <property type="entry name" value="ZF_THAP"/>
    <property type="match status" value="1"/>
</dbReference>
<dbReference type="Pfam" id="PF05485">
    <property type="entry name" value="THAP"/>
    <property type="match status" value="1"/>
</dbReference>
<evidence type="ECO:0000313" key="7">
    <source>
        <dbReference type="EMBL" id="KAH7935111.1"/>
    </source>
</evidence>
<dbReference type="SMART" id="SM00692">
    <property type="entry name" value="DM3"/>
    <property type="match status" value="1"/>
</dbReference>
<dbReference type="SMART" id="SM00980">
    <property type="entry name" value="THAP"/>
    <property type="match status" value="1"/>
</dbReference>
<evidence type="ECO:0000256" key="3">
    <source>
        <dbReference type="ARBA" id="ARBA00022833"/>
    </source>
</evidence>
<keyword evidence="4 5" id="KW-0238">DNA-binding</keyword>
<gene>
    <name evidence="7" type="ORF">HPB52_004355</name>
</gene>
<evidence type="ECO:0000256" key="4">
    <source>
        <dbReference type="ARBA" id="ARBA00023125"/>
    </source>
</evidence>
<comment type="caution">
    <text evidence="7">The sequence shown here is derived from an EMBL/GenBank/DDBJ whole genome shotgun (WGS) entry which is preliminary data.</text>
</comment>
<evidence type="ECO:0000259" key="6">
    <source>
        <dbReference type="PROSITE" id="PS50950"/>
    </source>
</evidence>
<protein>
    <recommendedName>
        <fullName evidence="6">THAP-type domain-containing protein</fullName>
    </recommendedName>
</protein>
<dbReference type="InterPro" id="IPR006612">
    <property type="entry name" value="THAP_Znf"/>
</dbReference>
<accession>A0A9D4PBP7</accession>
<evidence type="ECO:0000313" key="8">
    <source>
        <dbReference type="Proteomes" id="UP000821837"/>
    </source>
</evidence>
<dbReference type="Proteomes" id="UP000821837">
    <property type="component" value="Unassembled WGS sequence"/>
</dbReference>
<keyword evidence="3" id="KW-0862">Zinc</keyword>
<keyword evidence="2 5" id="KW-0863">Zinc-finger</keyword>
<evidence type="ECO:0000256" key="2">
    <source>
        <dbReference type="ARBA" id="ARBA00022771"/>
    </source>
</evidence>
<reference evidence="7" key="1">
    <citation type="journal article" date="2020" name="Cell">
        <title>Large-Scale Comparative Analyses of Tick Genomes Elucidate Their Genetic Diversity and Vector Capacities.</title>
        <authorList>
            <consortium name="Tick Genome and Microbiome Consortium (TIGMIC)"/>
            <person name="Jia N."/>
            <person name="Wang J."/>
            <person name="Shi W."/>
            <person name="Du L."/>
            <person name="Sun Y."/>
            <person name="Zhan W."/>
            <person name="Jiang J.F."/>
            <person name="Wang Q."/>
            <person name="Zhang B."/>
            <person name="Ji P."/>
            <person name="Bell-Sakyi L."/>
            <person name="Cui X.M."/>
            <person name="Yuan T.T."/>
            <person name="Jiang B.G."/>
            <person name="Yang W.F."/>
            <person name="Lam T.T."/>
            <person name="Chang Q.C."/>
            <person name="Ding S.J."/>
            <person name="Wang X.J."/>
            <person name="Zhu J.G."/>
            <person name="Ruan X.D."/>
            <person name="Zhao L."/>
            <person name="Wei J.T."/>
            <person name="Ye R.Z."/>
            <person name="Que T.C."/>
            <person name="Du C.H."/>
            <person name="Zhou Y.H."/>
            <person name="Cheng J.X."/>
            <person name="Dai P.F."/>
            <person name="Guo W.B."/>
            <person name="Han X.H."/>
            <person name="Huang E.J."/>
            <person name="Li L.F."/>
            <person name="Wei W."/>
            <person name="Gao Y.C."/>
            <person name="Liu J.Z."/>
            <person name="Shao H.Z."/>
            <person name="Wang X."/>
            <person name="Wang C.C."/>
            <person name="Yang T.C."/>
            <person name="Huo Q.B."/>
            <person name="Li W."/>
            <person name="Chen H.Y."/>
            <person name="Chen S.E."/>
            <person name="Zhou L.G."/>
            <person name="Ni X.B."/>
            <person name="Tian J.H."/>
            <person name="Sheng Y."/>
            <person name="Liu T."/>
            <person name="Pan Y.S."/>
            <person name="Xia L.Y."/>
            <person name="Li J."/>
            <person name="Zhao F."/>
            <person name="Cao W.C."/>
        </authorList>
    </citation>
    <scope>NUCLEOTIDE SEQUENCE</scope>
    <source>
        <strain evidence="7">Rsan-2018</strain>
    </source>
</reference>
<sequence>MHRFPNDPARRRVWVDFVRRGRNRDWTPAKRSLICSRHFAPDCYRAGNHRYLVDFGFELTKKQYLEPEAVPTLYAASAKHRDASPATELTCKRLCCESFGSFSLHASTEVLPALQPAAQPSWRNVLVTFNWTGKMPHKRQSSLSSFFLPNSKRPSS</sequence>
<dbReference type="PANTHER" id="PTHR46600">
    <property type="entry name" value="THAP DOMAIN-CONTAINING"/>
    <property type="match status" value="1"/>
</dbReference>
<feature type="domain" description="THAP-type" evidence="6">
    <location>
        <begin position="1"/>
        <end position="74"/>
    </location>
</feature>
<evidence type="ECO:0000256" key="1">
    <source>
        <dbReference type="ARBA" id="ARBA00022723"/>
    </source>
</evidence>
<dbReference type="InterPro" id="IPR026516">
    <property type="entry name" value="THAP1/10"/>
</dbReference>
<dbReference type="VEuPathDB" id="VectorBase:RSAN_042719"/>
<dbReference type="EMBL" id="JABSTV010001255">
    <property type="protein sequence ID" value="KAH7935111.1"/>
    <property type="molecule type" value="Genomic_DNA"/>
</dbReference>
<dbReference type="GO" id="GO:0043565">
    <property type="term" value="F:sequence-specific DNA binding"/>
    <property type="evidence" value="ECO:0007669"/>
    <property type="project" value="InterPro"/>
</dbReference>
<organism evidence="7 8">
    <name type="scientific">Rhipicephalus sanguineus</name>
    <name type="common">Brown dog tick</name>
    <name type="synonym">Ixodes sanguineus</name>
    <dbReference type="NCBI Taxonomy" id="34632"/>
    <lineage>
        <taxon>Eukaryota</taxon>
        <taxon>Metazoa</taxon>
        <taxon>Ecdysozoa</taxon>
        <taxon>Arthropoda</taxon>
        <taxon>Chelicerata</taxon>
        <taxon>Arachnida</taxon>
        <taxon>Acari</taxon>
        <taxon>Parasitiformes</taxon>
        <taxon>Ixodida</taxon>
        <taxon>Ixodoidea</taxon>
        <taxon>Ixodidae</taxon>
        <taxon>Rhipicephalinae</taxon>
        <taxon>Rhipicephalus</taxon>
        <taxon>Rhipicephalus</taxon>
    </lineage>
</organism>
<dbReference type="SUPFAM" id="SSF57716">
    <property type="entry name" value="Glucocorticoid receptor-like (DNA-binding domain)"/>
    <property type="match status" value="1"/>
</dbReference>
<keyword evidence="8" id="KW-1185">Reference proteome</keyword>
<proteinExistence type="predicted"/>
<dbReference type="AlphaFoldDB" id="A0A9D4PBP7"/>
<reference evidence="7" key="2">
    <citation type="submission" date="2021-09" db="EMBL/GenBank/DDBJ databases">
        <authorList>
            <person name="Jia N."/>
            <person name="Wang J."/>
            <person name="Shi W."/>
            <person name="Du L."/>
            <person name="Sun Y."/>
            <person name="Zhan W."/>
            <person name="Jiang J."/>
            <person name="Wang Q."/>
            <person name="Zhang B."/>
            <person name="Ji P."/>
            <person name="Sakyi L.B."/>
            <person name="Cui X."/>
            <person name="Yuan T."/>
            <person name="Jiang B."/>
            <person name="Yang W."/>
            <person name="Lam T.T.-Y."/>
            <person name="Chang Q."/>
            <person name="Ding S."/>
            <person name="Wang X."/>
            <person name="Zhu J."/>
            <person name="Ruan X."/>
            <person name="Zhao L."/>
            <person name="Wei J."/>
            <person name="Que T."/>
            <person name="Du C."/>
            <person name="Cheng J."/>
            <person name="Dai P."/>
            <person name="Han X."/>
            <person name="Huang E."/>
            <person name="Gao Y."/>
            <person name="Liu J."/>
            <person name="Shao H."/>
            <person name="Ye R."/>
            <person name="Li L."/>
            <person name="Wei W."/>
            <person name="Wang X."/>
            <person name="Wang C."/>
            <person name="Huo Q."/>
            <person name="Li W."/>
            <person name="Guo W."/>
            <person name="Chen H."/>
            <person name="Chen S."/>
            <person name="Zhou L."/>
            <person name="Zhou L."/>
            <person name="Ni X."/>
            <person name="Tian J."/>
            <person name="Zhou Y."/>
            <person name="Sheng Y."/>
            <person name="Liu T."/>
            <person name="Pan Y."/>
            <person name="Xia L."/>
            <person name="Li J."/>
            <person name="Zhao F."/>
            <person name="Cao W."/>
        </authorList>
    </citation>
    <scope>NUCLEOTIDE SEQUENCE</scope>
    <source>
        <strain evidence="7">Rsan-2018</strain>
        <tissue evidence="7">Larvae</tissue>
    </source>
</reference>
<name>A0A9D4PBP7_RHISA</name>